<evidence type="ECO:0000259" key="2">
    <source>
        <dbReference type="Pfam" id="PF13202"/>
    </source>
</evidence>
<gene>
    <name evidence="3" type="ORF">BC777_0971</name>
</gene>
<dbReference type="Pfam" id="PF13202">
    <property type="entry name" value="EF-hand_5"/>
    <property type="match status" value="2"/>
</dbReference>
<feature type="domain" description="EF-hand" evidence="2">
    <location>
        <begin position="27"/>
        <end position="45"/>
    </location>
</feature>
<dbReference type="OrthoDB" id="5470953at2"/>
<dbReference type="Proteomes" id="UP000228531">
    <property type="component" value="Unassembled WGS sequence"/>
</dbReference>
<sequence>MTRTLKLIAPIAVLSALAVPGFAQNAAIDVNGDGMYSYPELQAVMPEMTEDDFTILDTSGDGLLDADEIAVATEAGLLPA</sequence>
<comment type="caution">
    <text evidence="3">The sequence shown here is derived from an EMBL/GenBank/DDBJ whole genome shotgun (WGS) entry which is preliminary data.</text>
</comment>
<dbReference type="InterPro" id="IPR011992">
    <property type="entry name" value="EF-hand-dom_pair"/>
</dbReference>
<dbReference type="InterPro" id="IPR018247">
    <property type="entry name" value="EF_Hand_1_Ca_BS"/>
</dbReference>
<dbReference type="PROSITE" id="PS00018">
    <property type="entry name" value="EF_HAND_1"/>
    <property type="match status" value="1"/>
</dbReference>
<evidence type="ECO:0000313" key="4">
    <source>
        <dbReference type="Proteomes" id="UP000228531"/>
    </source>
</evidence>
<dbReference type="Gene3D" id="1.10.238.10">
    <property type="entry name" value="EF-hand"/>
    <property type="match status" value="1"/>
</dbReference>
<name>A0A2M8WMG5_9RHOB</name>
<protein>
    <submittedName>
        <fullName evidence="3">EF hand domain-containing protein</fullName>
    </submittedName>
</protein>
<evidence type="ECO:0000313" key="3">
    <source>
        <dbReference type="EMBL" id="PJI92127.1"/>
    </source>
</evidence>
<feature type="signal peptide" evidence="1">
    <location>
        <begin position="1"/>
        <end position="25"/>
    </location>
</feature>
<keyword evidence="1" id="KW-0732">Signal</keyword>
<dbReference type="AlphaFoldDB" id="A0A2M8WMG5"/>
<feature type="domain" description="EF-hand" evidence="2">
    <location>
        <begin position="51"/>
        <end position="69"/>
    </location>
</feature>
<dbReference type="RefSeq" id="WP_100366981.1">
    <property type="nucleotide sequence ID" value="NZ_PGTY01000001.1"/>
</dbReference>
<reference evidence="3 4" key="1">
    <citation type="submission" date="2017-11" db="EMBL/GenBank/DDBJ databases">
        <title>Genomic Encyclopedia of Archaeal and Bacterial Type Strains, Phase II (KMG-II): From Individual Species to Whole Genera.</title>
        <authorList>
            <person name="Goeker M."/>
        </authorList>
    </citation>
    <scope>NUCLEOTIDE SEQUENCE [LARGE SCALE GENOMIC DNA]</scope>
    <source>
        <strain evidence="3 4">DSM 29128</strain>
    </source>
</reference>
<evidence type="ECO:0000256" key="1">
    <source>
        <dbReference type="SAM" id="SignalP"/>
    </source>
</evidence>
<proteinExistence type="predicted"/>
<dbReference type="EMBL" id="PGTY01000001">
    <property type="protein sequence ID" value="PJI92127.1"/>
    <property type="molecule type" value="Genomic_DNA"/>
</dbReference>
<dbReference type="SUPFAM" id="SSF47473">
    <property type="entry name" value="EF-hand"/>
    <property type="match status" value="1"/>
</dbReference>
<organism evidence="3 4">
    <name type="scientific">Yoonia maricola</name>
    <dbReference type="NCBI Taxonomy" id="420999"/>
    <lineage>
        <taxon>Bacteria</taxon>
        <taxon>Pseudomonadati</taxon>
        <taxon>Pseudomonadota</taxon>
        <taxon>Alphaproteobacteria</taxon>
        <taxon>Rhodobacterales</taxon>
        <taxon>Paracoccaceae</taxon>
        <taxon>Yoonia</taxon>
    </lineage>
</organism>
<feature type="chain" id="PRO_5014617944" evidence="1">
    <location>
        <begin position="26"/>
        <end position="80"/>
    </location>
</feature>
<keyword evidence="4" id="KW-1185">Reference proteome</keyword>
<accession>A0A2M8WMG5</accession>
<dbReference type="GO" id="GO:0005509">
    <property type="term" value="F:calcium ion binding"/>
    <property type="evidence" value="ECO:0007669"/>
    <property type="project" value="InterPro"/>
</dbReference>
<dbReference type="InterPro" id="IPR002048">
    <property type="entry name" value="EF_hand_dom"/>
</dbReference>